<evidence type="ECO:0000256" key="2">
    <source>
        <dbReference type="ARBA" id="ARBA00023125"/>
    </source>
</evidence>
<dbReference type="SUPFAM" id="SSF46689">
    <property type="entry name" value="Homeodomain-like"/>
    <property type="match status" value="1"/>
</dbReference>
<dbReference type="RefSeq" id="WP_254163920.1">
    <property type="nucleotide sequence ID" value="NZ_JAHESF010000012.1"/>
</dbReference>
<keyword evidence="2" id="KW-0238">DNA-binding</keyword>
<organism evidence="5 6">
    <name type="scientific">Chryseosolibacter histidini</name>
    <dbReference type="NCBI Taxonomy" id="2782349"/>
    <lineage>
        <taxon>Bacteria</taxon>
        <taxon>Pseudomonadati</taxon>
        <taxon>Bacteroidota</taxon>
        <taxon>Cytophagia</taxon>
        <taxon>Cytophagales</taxon>
        <taxon>Chryseotaleaceae</taxon>
        <taxon>Chryseosolibacter</taxon>
    </lineage>
</organism>
<sequence>MNYIDLRNATFMNYQSFTPPDVLKPFIRYFWTLESAGADDQPKTFGAIVDGCPGVIMVQSEKEAFCDEQNKRLPEIFLYGQTLKPVSFTSAGNVNAVGICFQPHALKSVFGFDAGDLTNGCLDLTQLARKHDGFSEKLFTAPSAKDQIATLSGFMADNIRSNTRQVDETTKYALAQIVQTNGNISLKDLQQKLQLSERSLERKFNQAIGISPKLFSRICRFQESLNQMRKSNFDKLSDLAYESNYADQSHFIRVFKEFTGFSPLEFIKQSREVVENFPQIVK</sequence>
<dbReference type="GO" id="GO:0043565">
    <property type="term" value="F:sequence-specific DNA binding"/>
    <property type="evidence" value="ECO:0007669"/>
    <property type="project" value="InterPro"/>
</dbReference>
<evidence type="ECO:0000256" key="3">
    <source>
        <dbReference type="ARBA" id="ARBA00023163"/>
    </source>
</evidence>
<dbReference type="EMBL" id="JAHESF010000012">
    <property type="protein sequence ID" value="MBT1698049.1"/>
    <property type="molecule type" value="Genomic_DNA"/>
</dbReference>
<dbReference type="Pfam" id="PF12833">
    <property type="entry name" value="HTH_18"/>
    <property type="match status" value="1"/>
</dbReference>
<gene>
    <name evidence="5" type="ORF">KK083_14245</name>
</gene>
<keyword evidence="6" id="KW-1185">Reference proteome</keyword>
<accession>A0AAP2GJI4</accession>
<dbReference type="InterPro" id="IPR050204">
    <property type="entry name" value="AraC_XylS_family_regulators"/>
</dbReference>
<dbReference type="SMART" id="SM00342">
    <property type="entry name" value="HTH_ARAC"/>
    <property type="match status" value="1"/>
</dbReference>
<reference evidence="5 6" key="1">
    <citation type="submission" date="2021-05" db="EMBL/GenBank/DDBJ databases">
        <title>A Polyphasic approach of four new species of the genus Ohtaekwangia: Ohtaekwangia histidinii sp. nov., Ohtaekwangia cretensis sp. nov., Ohtaekwangia indiensis sp. nov., Ohtaekwangia reichenbachii sp. nov. from diverse environment.</title>
        <authorList>
            <person name="Octaviana S."/>
        </authorList>
    </citation>
    <scope>NUCLEOTIDE SEQUENCE [LARGE SCALE GENOMIC DNA]</scope>
    <source>
        <strain evidence="5 6">PWU4</strain>
    </source>
</reference>
<dbReference type="PANTHER" id="PTHR46796">
    <property type="entry name" value="HTH-TYPE TRANSCRIPTIONAL ACTIVATOR RHAS-RELATED"/>
    <property type="match status" value="1"/>
</dbReference>
<proteinExistence type="predicted"/>
<dbReference type="GO" id="GO:0003700">
    <property type="term" value="F:DNA-binding transcription factor activity"/>
    <property type="evidence" value="ECO:0007669"/>
    <property type="project" value="InterPro"/>
</dbReference>
<dbReference type="AlphaFoldDB" id="A0AAP2GJI4"/>
<dbReference type="PROSITE" id="PS01124">
    <property type="entry name" value="HTH_ARAC_FAMILY_2"/>
    <property type="match status" value="1"/>
</dbReference>
<dbReference type="Pfam" id="PF20240">
    <property type="entry name" value="DUF6597"/>
    <property type="match status" value="1"/>
</dbReference>
<evidence type="ECO:0000259" key="4">
    <source>
        <dbReference type="PROSITE" id="PS01124"/>
    </source>
</evidence>
<dbReference type="InterPro" id="IPR046532">
    <property type="entry name" value="DUF6597"/>
</dbReference>
<evidence type="ECO:0000313" key="6">
    <source>
        <dbReference type="Proteomes" id="UP001319200"/>
    </source>
</evidence>
<dbReference type="Gene3D" id="1.10.10.60">
    <property type="entry name" value="Homeodomain-like"/>
    <property type="match status" value="1"/>
</dbReference>
<dbReference type="InterPro" id="IPR009057">
    <property type="entry name" value="Homeodomain-like_sf"/>
</dbReference>
<keyword evidence="1" id="KW-0805">Transcription regulation</keyword>
<comment type="caution">
    <text evidence="5">The sequence shown here is derived from an EMBL/GenBank/DDBJ whole genome shotgun (WGS) entry which is preliminary data.</text>
</comment>
<evidence type="ECO:0000313" key="5">
    <source>
        <dbReference type="EMBL" id="MBT1698049.1"/>
    </source>
</evidence>
<protein>
    <submittedName>
        <fullName evidence="5">AraC family transcriptional regulator</fullName>
    </submittedName>
</protein>
<keyword evidence="3" id="KW-0804">Transcription</keyword>
<name>A0AAP2GJI4_9BACT</name>
<dbReference type="InterPro" id="IPR018060">
    <property type="entry name" value="HTH_AraC"/>
</dbReference>
<evidence type="ECO:0000256" key="1">
    <source>
        <dbReference type="ARBA" id="ARBA00023015"/>
    </source>
</evidence>
<dbReference type="Proteomes" id="UP001319200">
    <property type="component" value="Unassembled WGS sequence"/>
</dbReference>
<dbReference type="PANTHER" id="PTHR46796:SF13">
    <property type="entry name" value="HTH-TYPE TRANSCRIPTIONAL ACTIVATOR RHAS"/>
    <property type="match status" value="1"/>
</dbReference>
<feature type="domain" description="HTH araC/xylS-type" evidence="4">
    <location>
        <begin position="167"/>
        <end position="269"/>
    </location>
</feature>